<reference evidence="11 12" key="1">
    <citation type="submission" date="2022-05" db="EMBL/GenBank/DDBJ databases">
        <authorList>
            <consortium name="Genoscope - CEA"/>
            <person name="William W."/>
        </authorList>
    </citation>
    <scope>NUCLEOTIDE SEQUENCE [LARGE SCALE GENOMIC DNA]</scope>
</reference>
<keyword evidence="7" id="KW-0675">Receptor</keyword>
<feature type="non-terminal residue" evidence="11">
    <location>
        <position position="1"/>
    </location>
</feature>
<feature type="domain" description="G-protein coupled receptors family 1 profile" evidence="10">
    <location>
        <begin position="1"/>
        <end position="167"/>
    </location>
</feature>
<dbReference type="Gene3D" id="1.20.1070.10">
    <property type="entry name" value="Rhodopsin 7-helix transmembrane proteins"/>
    <property type="match status" value="1"/>
</dbReference>
<dbReference type="PROSITE" id="PS50262">
    <property type="entry name" value="G_PROTEIN_RECEP_F1_2"/>
    <property type="match status" value="1"/>
</dbReference>
<evidence type="ECO:0000256" key="9">
    <source>
        <dbReference type="SAM" id="Phobius"/>
    </source>
</evidence>
<keyword evidence="5" id="KW-0297">G-protein coupled receptor</keyword>
<evidence type="ECO:0000256" key="4">
    <source>
        <dbReference type="ARBA" id="ARBA00022989"/>
    </source>
</evidence>
<dbReference type="PROSITE" id="PS00237">
    <property type="entry name" value="G_PROTEIN_RECEP_F1_1"/>
    <property type="match status" value="1"/>
</dbReference>
<evidence type="ECO:0000256" key="7">
    <source>
        <dbReference type="ARBA" id="ARBA00023170"/>
    </source>
</evidence>
<dbReference type="PANTHER" id="PTHR24249">
    <property type="entry name" value="HISTAMINE RECEPTOR-RELATED G-PROTEIN COUPLED RECEPTOR"/>
    <property type="match status" value="1"/>
</dbReference>
<feature type="non-terminal residue" evidence="11">
    <location>
        <position position="190"/>
    </location>
</feature>
<dbReference type="InterPro" id="IPR050569">
    <property type="entry name" value="TAAR"/>
</dbReference>
<protein>
    <recommendedName>
        <fullName evidence="10">G-protein coupled receptors family 1 profile domain-containing protein</fullName>
    </recommendedName>
</protein>
<accession>A0AAU9WZ98</accession>
<gene>
    <name evidence="11" type="ORF">PMEA_00013861</name>
</gene>
<feature type="transmembrane region" description="Helical" evidence="9">
    <location>
        <begin position="113"/>
        <end position="136"/>
    </location>
</feature>
<dbReference type="GO" id="GO:0004930">
    <property type="term" value="F:G protein-coupled receptor activity"/>
    <property type="evidence" value="ECO:0007669"/>
    <property type="project" value="UniProtKB-KW"/>
</dbReference>
<dbReference type="Pfam" id="PF00001">
    <property type="entry name" value="7tm_1"/>
    <property type="match status" value="1"/>
</dbReference>
<comment type="caution">
    <text evidence="11">The sequence shown here is derived from an EMBL/GenBank/DDBJ whole genome shotgun (WGS) entry which is preliminary data.</text>
</comment>
<evidence type="ECO:0000256" key="3">
    <source>
        <dbReference type="ARBA" id="ARBA00022692"/>
    </source>
</evidence>
<evidence type="ECO:0000256" key="8">
    <source>
        <dbReference type="ARBA" id="ARBA00023224"/>
    </source>
</evidence>
<dbReference type="SUPFAM" id="SSF81321">
    <property type="entry name" value="Family A G protein-coupled receptor-like"/>
    <property type="match status" value="1"/>
</dbReference>
<evidence type="ECO:0000313" key="12">
    <source>
        <dbReference type="Proteomes" id="UP001159428"/>
    </source>
</evidence>
<dbReference type="AlphaFoldDB" id="A0AAU9WZ98"/>
<keyword evidence="6 9" id="KW-0472">Membrane</keyword>
<organism evidence="11 12">
    <name type="scientific">Pocillopora meandrina</name>
    <dbReference type="NCBI Taxonomy" id="46732"/>
    <lineage>
        <taxon>Eukaryota</taxon>
        <taxon>Metazoa</taxon>
        <taxon>Cnidaria</taxon>
        <taxon>Anthozoa</taxon>
        <taxon>Hexacorallia</taxon>
        <taxon>Scleractinia</taxon>
        <taxon>Astrocoeniina</taxon>
        <taxon>Pocilloporidae</taxon>
        <taxon>Pocillopora</taxon>
    </lineage>
</organism>
<keyword evidence="2" id="KW-1003">Cell membrane</keyword>
<sequence length="190" mass="22008">ASYYHVILFSWERYVAIVKPMKYKAIVTEKCLTRLAIIAWMTALTTSVLFLALEATAVSKMVLRVIFAIVQLLAFILMVYFYSMVYIGIRKRNRSQFSHVNALIKARMESKTALTVFLLTIAILIAIVPLGVALVLAQRSLFFREISVLRWAETFLRLNSIVNPALYFYRHRKYREAALRLLSKPREIQP</sequence>
<keyword evidence="12" id="KW-1185">Reference proteome</keyword>
<proteinExistence type="predicted"/>
<dbReference type="EMBL" id="CALNXJ010000024">
    <property type="protein sequence ID" value="CAH3130197.1"/>
    <property type="molecule type" value="Genomic_DNA"/>
</dbReference>
<feature type="transmembrane region" description="Helical" evidence="9">
    <location>
        <begin position="65"/>
        <end position="89"/>
    </location>
</feature>
<feature type="transmembrane region" description="Helical" evidence="9">
    <location>
        <begin position="31"/>
        <end position="53"/>
    </location>
</feature>
<dbReference type="GO" id="GO:0005886">
    <property type="term" value="C:plasma membrane"/>
    <property type="evidence" value="ECO:0007669"/>
    <property type="project" value="UniProtKB-SubCell"/>
</dbReference>
<comment type="subcellular location">
    <subcellularLocation>
        <location evidence="1">Cell membrane</location>
        <topology evidence="1">Multi-pass membrane protein</topology>
    </subcellularLocation>
</comment>
<name>A0AAU9WZ98_9CNID</name>
<evidence type="ECO:0000313" key="11">
    <source>
        <dbReference type="EMBL" id="CAH3130197.1"/>
    </source>
</evidence>
<dbReference type="InterPro" id="IPR017452">
    <property type="entry name" value="GPCR_Rhodpsn_7TM"/>
</dbReference>
<evidence type="ECO:0000256" key="5">
    <source>
        <dbReference type="ARBA" id="ARBA00023040"/>
    </source>
</evidence>
<evidence type="ECO:0000256" key="6">
    <source>
        <dbReference type="ARBA" id="ARBA00023136"/>
    </source>
</evidence>
<evidence type="ECO:0000256" key="2">
    <source>
        <dbReference type="ARBA" id="ARBA00022475"/>
    </source>
</evidence>
<evidence type="ECO:0000256" key="1">
    <source>
        <dbReference type="ARBA" id="ARBA00004651"/>
    </source>
</evidence>
<evidence type="ECO:0000259" key="10">
    <source>
        <dbReference type="PROSITE" id="PS50262"/>
    </source>
</evidence>
<keyword evidence="8" id="KW-0807">Transducer</keyword>
<dbReference type="CDD" id="cd00637">
    <property type="entry name" value="7tm_classA_rhodopsin-like"/>
    <property type="match status" value="1"/>
</dbReference>
<keyword evidence="4 9" id="KW-1133">Transmembrane helix</keyword>
<keyword evidence="3 9" id="KW-0812">Transmembrane</keyword>
<dbReference type="Proteomes" id="UP001159428">
    <property type="component" value="Unassembled WGS sequence"/>
</dbReference>
<dbReference type="InterPro" id="IPR000276">
    <property type="entry name" value="GPCR_Rhodpsn"/>
</dbReference>